<dbReference type="SUPFAM" id="SSF57997">
    <property type="entry name" value="Tropomyosin"/>
    <property type="match status" value="1"/>
</dbReference>
<dbReference type="AlphaFoldDB" id="A0A2C9CGC3"/>
<evidence type="ECO:0000313" key="1">
    <source>
        <dbReference type="EMBL" id="SOH04949.1"/>
    </source>
</evidence>
<evidence type="ECO:0000313" key="2">
    <source>
        <dbReference type="Proteomes" id="UP000221734"/>
    </source>
</evidence>
<protein>
    <submittedName>
        <fullName evidence="1">Uncharacterized protein</fullName>
    </submittedName>
</protein>
<name>A0A2C9CGC3_KUEST</name>
<dbReference type="PROSITE" id="PS51257">
    <property type="entry name" value="PROKAR_LIPOPROTEIN"/>
    <property type="match status" value="1"/>
</dbReference>
<reference evidence="2" key="1">
    <citation type="submission" date="2017-10" db="EMBL/GenBank/DDBJ databases">
        <authorList>
            <person name="Frank J."/>
        </authorList>
    </citation>
    <scope>NUCLEOTIDE SEQUENCE [LARGE SCALE GENOMIC DNA]</scope>
</reference>
<sequence>MKKYISFIAFVISLSFLLTGCTGFSKKINEIQKEQEEHAALVNKKIQDHGQILSNLQSSCQNIEGQIEELSQKATNTDSDYSKLQTALDTLNNKIETRGNFLDTIYPKIQKRIDDLEMKVNTLLEIEHDLQTKITALQSQLSDISSETKQYDTSYDELGYSNRWLRNLSNKKGQQEEVQKQERK</sequence>
<dbReference type="Proteomes" id="UP000221734">
    <property type="component" value="Chromosome Kuenenia_stuttgartiensis_MBR1"/>
</dbReference>
<organism evidence="1 2">
    <name type="scientific">Kuenenia stuttgartiensis</name>
    <dbReference type="NCBI Taxonomy" id="174633"/>
    <lineage>
        <taxon>Bacteria</taxon>
        <taxon>Pseudomonadati</taxon>
        <taxon>Planctomycetota</taxon>
        <taxon>Candidatus Brocadiia</taxon>
        <taxon>Candidatus Brocadiales</taxon>
        <taxon>Candidatus Brocadiaceae</taxon>
        <taxon>Candidatus Kuenenia</taxon>
    </lineage>
</organism>
<accession>A0A2C9CGC3</accession>
<proteinExistence type="predicted"/>
<keyword evidence="2" id="KW-1185">Reference proteome</keyword>
<dbReference type="EMBL" id="LT934425">
    <property type="protein sequence ID" value="SOH04949.1"/>
    <property type="molecule type" value="Genomic_DNA"/>
</dbReference>
<dbReference type="Gene3D" id="1.10.287.1490">
    <property type="match status" value="1"/>
</dbReference>
<dbReference type="RefSeq" id="WP_099325607.1">
    <property type="nucleotide sequence ID" value="NZ_LT934425.1"/>
</dbReference>
<dbReference type="KEGG" id="kst:KSMBR1_2462"/>
<gene>
    <name evidence="1" type="ORF">KSMBR1_2462</name>
</gene>